<evidence type="ECO:0000313" key="4">
    <source>
        <dbReference type="Proteomes" id="UP001285441"/>
    </source>
</evidence>
<dbReference type="PANTHER" id="PTHR47260:SF1">
    <property type="entry name" value="UPF0644 PROTEIN PB2B4.06"/>
    <property type="match status" value="1"/>
</dbReference>
<feature type="compositionally biased region" description="Low complexity" evidence="1">
    <location>
        <begin position="89"/>
        <end position="100"/>
    </location>
</feature>
<keyword evidence="2" id="KW-1133">Transmembrane helix</keyword>
<proteinExistence type="predicted"/>
<feature type="transmembrane region" description="Helical" evidence="2">
    <location>
        <begin position="115"/>
        <end position="136"/>
    </location>
</feature>
<reference evidence="3" key="2">
    <citation type="submission" date="2023-06" db="EMBL/GenBank/DDBJ databases">
        <authorList>
            <consortium name="Lawrence Berkeley National Laboratory"/>
            <person name="Haridas S."/>
            <person name="Hensen N."/>
            <person name="Bonometti L."/>
            <person name="Westerberg I."/>
            <person name="Brannstrom I.O."/>
            <person name="Guillou S."/>
            <person name="Cros-Aarteil S."/>
            <person name="Calhoun S."/>
            <person name="Kuo A."/>
            <person name="Mondo S."/>
            <person name="Pangilinan J."/>
            <person name="Riley R."/>
            <person name="LaButti K."/>
            <person name="Andreopoulos B."/>
            <person name="Lipzen A."/>
            <person name="Chen C."/>
            <person name="Yanf M."/>
            <person name="Daum C."/>
            <person name="Ng V."/>
            <person name="Clum A."/>
            <person name="Steindorff A."/>
            <person name="Ohm R."/>
            <person name="Martin F."/>
            <person name="Silar P."/>
            <person name="Natvig D."/>
            <person name="Lalanne C."/>
            <person name="Gautier V."/>
            <person name="Ament-velasquez S.L."/>
            <person name="Kruys A."/>
            <person name="Hutchinson M.I."/>
            <person name="Powell A.J."/>
            <person name="Barry K."/>
            <person name="Miller A.N."/>
            <person name="Grigoriev I.V."/>
            <person name="Debuchy R."/>
            <person name="Gladieux P."/>
            <person name="Thoren M.H."/>
            <person name="Johannesson H."/>
        </authorList>
    </citation>
    <scope>NUCLEOTIDE SEQUENCE</scope>
    <source>
        <strain evidence="3">CBS 232.78</strain>
    </source>
</reference>
<protein>
    <submittedName>
        <fullName evidence="3">HotDog domain-containing protein</fullName>
    </submittedName>
</protein>
<name>A0AAE0N6X7_9PEZI</name>
<accession>A0AAE0N6X7</accession>
<comment type="caution">
    <text evidence="3">The sequence shown here is derived from an EMBL/GenBank/DDBJ whole genome shotgun (WGS) entry which is preliminary data.</text>
</comment>
<sequence>MALRIRYGDGLLRLARHGRLASFQLPRTHLEASTAAVVHCRSRLQTFSTSPFRRQDSKRQPPPPPIPLPRPPQASGGTSHSVEDVQILPPAGGAAEGSSSSPPPPKPKSRPVRRFIFAAAFLLFGTIGGSSLRLLVSPPEPPQPGSESDKYMTEILHQQAEALPVFKSLGADPAWESWDAYHTLSPQHRAQHIAAGAMAGSSGVGGYQRIFYNKSTGELRSLIFFGASITGWPGVIHGGALATILDESCGRAAFKQWGGMSGMTANLKLSYVKATLANGFYLIRVKPRAEEDLPESDRGKRHYKSFVDATIEDAVTGKVTVIAEALFIGGRGRDNKSDGTWGGTTRDENARF</sequence>
<gene>
    <name evidence="3" type="ORF">B0H63DRAFT_484551</name>
</gene>
<dbReference type="EMBL" id="JAULSW010000008">
    <property type="protein sequence ID" value="KAK3372388.1"/>
    <property type="molecule type" value="Genomic_DNA"/>
</dbReference>
<dbReference type="Proteomes" id="UP001285441">
    <property type="component" value="Unassembled WGS sequence"/>
</dbReference>
<keyword evidence="2" id="KW-0472">Membrane</keyword>
<dbReference type="InterPro" id="IPR052061">
    <property type="entry name" value="PTE-AB_protein"/>
</dbReference>
<feature type="region of interest" description="Disordered" evidence="1">
    <location>
        <begin position="47"/>
        <end position="110"/>
    </location>
</feature>
<reference evidence="3" key="1">
    <citation type="journal article" date="2023" name="Mol. Phylogenet. Evol.">
        <title>Genome-scale phylogeny and comparative genomics of the fungal order Sordariales.</title>
        <authorList>
            <person name="Hensen N."/>
            <person name="Bonometti L."/>
            <person name="Westerberg I."/>
            <person name="Brannstrom I.O."/>
            <person name="Guillou S."/>
            <person name="Cros-Aarteil S."/>
            <person name="Calhoun S."/>
            <person name="Haridas S."/>
            <person name="Kuo A."/>
            <person name="Mondo S."/>
            <person name="Pangilinan J."/>
            <person name="Riley R."/>
            <person name="LaButti K."/>
            <person name="Andreopoulos B."/>
            <person name="Lipzen A."/>
            <person name="Chen C."/>
            <person name="Yan M."/>
            <person name="Daum C."/>
            <person name="Ng V."/>
            <person name="Clum A."/>
            <person name="Steindorff A."/>
            <person name="Ohm R.A."/>
            <person name="Martin F."/>
            <person name="Silar P."/>
            <person name="Natvig D.O."/>
            <person name="Lalanne C."/>
            <person name="Gautier V."/>
            <person name="Ament-Velasquez S.L."/>
            <person name="Kruys A."/>
            <person name="Hutchinson M.I."/>
            <person name="Powell A.J."/>
            <person name="Barry K."/>
            <person name="Miller A.N."/>
            <person name="Grigoriev I.V."/>
            <person name="Debuchy R."/>
            <person name="Gladieux P."/>
            <person name="Hiltunen Thoren M."/>
            <person name="Johannesson H."/>
        </authorList>
    </citation>
    <scope>NUCLEOTIDE SEQUENCE</scope>
    <source>
        <strain evidence="3">CBS 232.78</strain>
    </source>
</reference>
<evidence type="ECO:0000256" key="1">
    <source>
        <dbReference type="SAM" id="MobiDB-lite"/>
    </source>
</evidence>
<dbReference type="AlphaFoldDB" id="A0AAE0N6X7"/>
<feature type="compositionally biased region" description="Pro residues" evidence="1">
    <location>
        <begin position="60"/>
        <end position="72"/>
    </location>
</feature>
<evidence type="ECO:0000256" key="2">
    <source>
        <dbReference type="SAM" id="Phobius"/>
    </source>
</evidence>
<dbReference type="SUPFAM" id="SSF54637">
    <property type="entry name" value="Thioesterase/thiol ester dehydrase-isomerase"/>
    <property type="match status" value="1"/>
</dbReference>
<keyword evidence="2" id="KW-0812">Transmembrane</keyword>
<dbReference type="Gene3D" id="3.10.129.10">
    <property type="entry name" value="Hotdog Thioesterase"/>
    <property type="match status" value="1"/>
</dbReference>
<evidence type="ECO:0000313" key="3">
    <source>
        <dbReference type="EMBL" id="KAK3372388.1"/>
    </source>
</evidence>
<dbReference type="PANTHER" id="PTHR47260">
    <property type="entry name" value="UPF0644 PROTEIN PB2B4.06"/>
    <property type="match status" value="1"/>
</dbReference>
<organism evidence="3 4">
    <name type="scientific">Podospora didyma</name>
    <dbReference type="NCBI Taxonomy" id="330526"/>
    <lineage>
        <taxon>Eukaryota</taxon>
        <taxon>Fungi</taxon>
        <taxon>Dikarya</taxon>
        <taxon>Ascomycota</taxon>
        <taxon>Pezizomycotina</taxon>
        <taxon>Sordariomycetes</taxon>
        <taxon>Sordariomycetidae</taxon>
        <taxon>Sordariales</taxon>
        <taxon>Podosporaceae</taxon>
        <taxon>Podospora</taxon>
    </lineage>
</organism>
<dbReference type="InterPro" id="IPR029069">
    <property type="entry name" value="HotDog_dom_sf"/>
</dbReference>
<keyword evidence="4" id="KW-1185">Reference proteome</keyword>
<dbReference type="CDD" id="cd03443">
    <property type="entry name" value="PaaI_thioesterase"/>
    <property type="match status" value="1"/>
</dbReference>